<dbReference type="Proteomes" id="UP000792457">
    <property type="component" value="Unassembled WGS sequence"/>
</dbReference>
<proteinExistence type="predicted"/>
<evidence type="ECO:0000256" key="1">
    <source>
        <dbReference type="SAM" id="MobiDB-lite"/>
    </source>
</evidence>
<feature type="compositionally biased region" description="Basic and acidic residues" evidence="1">
    <location>
        <begin position="73"/>
        <end position="93"/>
    </location>
</feature>
<reference evidence="2" key="1">
    <citation type="submission" date="2013-04" db="EMBL/GenBank/DDBJ databases">
        <authorList>
            <person name="Qu J."/>
            <person name="Murali S.C."/>
            <person name="Bandaranaike D."/>
            <person name="Bellair M."/>
            <person name="Blankenburg K."/>
            <person name="Chao H."/>
            <person name="Dinh H."/>
            <person name="Doddapaneni H."/>
            <person name="Downs B."/>
            <person name="Dugan-Rocha S."/>
            <person name="Elkadiri S."/>
            <person name="Gnanaolivu R.D."/>
            <person name="Hernandez B."/>
            <person name="Javaid M."/>
            <person name="Jayaseelan J.C."/>
            <person name="Lee S."/>
            <person name="Li M."/>
            <person name="Ming W."/>
            <person name="Munidasa M."/>
            <person name="Muniz J."/>
            <person name="Nguyen L."/>
            <person name="Ongeri F."/>
            <person name="Osuji N."/>
            <person name="Pu L.-L."/>
            <person name="Puazo M."/>
            <person name="Qu C."/>
            <person name="Quiroz J."/>
            <person name="Raj R."/>
            <person name="Weissenberger G."/>
            <person name="Xin Y."/>
            <person name="Zou X."/>
            <person name="Han Y."/>
            <person name="Richards S."/>
            <person name="Worley K."/>
            <person name="Muzny D."/>
            <person name="Gibbs R."/>
        </authorList>
    </citation>
    <scope>NUCLEOTIDE SEQUENCE</scope>
    <source>
        <strain evidence="2">Sampled in the wild</strain>
    </source>
</reference>
<keyword evidence="3" id="KW-1185">Reference proteome</keyword>
<feature type="region of interest" description="Disordered" evidence="1">
    <location>
        <begin position="62"/>
        <end position="93"/>
    </location>
</feature>
<evidence type="ECO:0000313" key="2">
    <source>
        <dbReference type="EMBL" id="KAG8224731.1"/>
    </source>
</evidence>
<reference evidence="2" key="2">
    <citation type="submission" date="2017-10" db="EMBL/GenBank/DDBJ databases">
        <title>Ladona fulva Genome sequencing and assembly.</title>
        <authorList>
            <person name="Murali S."/>
            <person name="Richards S."/>
            <person name="Bandaranaike D."/>
            <person name="Bellair M."/>
            <person name="Blankenburg K."/>
            <person name="Chao H."/>
            <person name="Dinh H."/>
            <person name="Doddapaneni H."/>
            <person name="Dugan-Rocha S."/>
            <person name="Elkadiri S."/>
            <person name="Gnanaolivu R."/>
            <person name="Hernandez B."/>
            <person name="Skinner E."/>
            <person name="Javaid M."/>
            <person name="Lee S."/>
            <person name="Li M."/>
            <person name="Ming W."/>
            <person name="Munidasa M."/>
            <person name="Muniz J."/>
            <person name="Nguyen L."/>
            <person name="Hughes D."/>
            <person name="Osuji N."/>
            <person name="Pu L.-L."/>
            <person name="Puazo M."/>
            <person name="Qu C."/>
            <person name="Quiroz J."/>
            <person name="Raj R."/>
            <person name="Weissenberger G."/>
            <person name="Xin Y."/>
            <person name="Zou X."/>
            <person name="Han Y."/>
            <person name="Worley K."/>
            <person name="Muzny D."/>
            <person name="Gibbs R."/>
        </authorList>
    </citation>
    <scope>NUCLEOTIDE SEQUENCE</scope>
    <source>
        <strain evidence="2">Sampled in the wild</strain>
    </source>
</reference>
<evidence type="ECO:0000313" key="3">
    <source>
        <dbReference type="Proteomes" id="UP000792457"/>
    </source>
</evidence>
<name>A0A8K0JY05_LADFU</name>
<organism evidence="2 3">
    <name type="scientific">Ladona fulva</name>
    <name type="common">Scarce chaser dragonfly</name>
    <name type="synonym">Libellula fulva</name>
    <dbReference type="NCBI Taxonomy" id="123851"/>
    <lineage>
        <taxon>Eukaryota</taxon>
        <taxon>Metazoa</taxon>
        <taxon>Ecdysozoa</taxon>
        <taxon>Arthropoda</taxon>
        <taxon>Hexapoda</taxon>
        <taxon>Insecta</taxon>
        <taxon>Pterygota</taxon>
        <taxon>Palaeoptera</taxon>
        <taxon>Odonata</taxon>
        <taxon>Epiprocta</taxon>
        <taxon>Anisoptera</taxon>
        <taxon>Libelluloidea</taxon>
        <taxon>Libellulidae</taxon>
        <taxon>Ladona</taxon>
    </lineage>
</organism>
<protein>
    <submittedName>
        <fullName evidence="2">Uncharacterized protein</fullName>
    </submittedName>
</protein>
<sequence length="93" mass="10936">MFENKILRATYGPNLANGECRKRKIKELGELFIEGYIAEAISRRLKWEGHVNRKDKKLLRKGYEMNGNTNGKTPEERPRMSLEDMVHKDMQNL</sequence>
<gene>
    <name evidence="2" type="ORF">J437_LFUL004904</name>
</gene>
<accession>A0A8K0JY05</accession>
<comment type="caution">
    <text evidence="2">The sequence shown here is derived from an EMBL/GenBank/DDBJ whole genome shotgun (WGS) entry which is preliminary data.</text>
</comment>
<dbReference type="EMBL" id="KZ308209">
    <property type="protein sequence ID" value="KAG8224731.1"/>
    <property type="molecule type" value="Genomic_DNA"/>
</dbReference>
<dbReference type="AlphaFoldDB" id="A0A8K0JY05"/>
<dbReference type="OrthoDB" id="6819241at2759"/>